<accession>A0A428NM26</accession>
<feature type="compositionally biased region" description="Acidic residues" evidence="1">
    <location>
        <begin position="43"/>
        <end position="54"/>
    </location>
</feature>
<feature type="compositionally biased region" description="Low complexity" evidence="1">
    <location>
        <begin position="11"/>
        <end position="22"/>
    </location>
</feature>
<sequence length="287" mass="31417">MTLSPQLGTRSGSPPSGMSGPGHNVNARSGNNGRSTSRYHGDDNDDDDDDDEENIPQLRSFEPASQGEQFIDVYTTNEYRERVAQLSGQVPIAQPATVGGQLTRTNKSEFQRTHLLKVKGREERNDPSLPRNVFNQVAWTIIAANQDQGIGDSFAVAMLIKRPPGSKGIAEIGLHLPEKAAPIKFDPQGQQKCHHLVLPFPSPAAASPDTVVVDLLTGIMQQLQQLTAGMQQTYGHGTDSERGSMARLRRHREIAGLYERLAELHREEAKEYLSLGERDAAAEFGNA</sequence>
<keyword evidence="3" id="KW-1185">Reference proteome</keyword>
<dbReference type="OrthoDB" id="5422053at2759"/>
<gene>
    <name evidence="2" type="ORF">CEP54_015700</name>
</gene>
<dbReference type="AlphaFoldDB" id="A0A428NM26"/>
<dbReference type="EMBL" id="NKCI01000396">
    <property type="protein sequence ID" value="RSL41834.1"/>
    <property type="molecule type" value="Genomic_DNA"/>
</dbReference>
<feature type="compositionally biased region" description="Polar residues" evidence="1">
    <location>
        <begin position="26"/>
        <end position="38"/>
    </location>
</feature>
<feature type="compositionally biased region" description="Polar residues" evidence="1">
    <location>
        <begin position="1"/>
        <end position="10"/>
    </location>
</feature>
<reference evidence="2 3" key="1">
    <citation type="submission" date="2017-06" db="EMBL/GenBank/DDBJ databases">
        <title>Comparative genomic analysis of Ambrosia Fusariam Clade fungi.</title>
        <authorList>
            <person name="Stajich J.E."/>
            <person name="Carrillo J."/>
            <person name="Kijimoto T."/>
            <person name="Eskalen A."/>
            <person name="O'Donnell K."/>
            <person name="Kasson M."/>
        </authorList>
    </citation>
    <scope>NUCLEOTIDE SEQUENCE [LARGE SCALE GENOMIC DNA]</scope>
    <source>
        <strain evidence="2 3">NRRL62584</strain>
    </source>
</reference>
<evidence type="ECO:0000313" key="3">
    <source>
        <dbReference type="Proteomes" id="UP000288168"/>
    </source>
</evidence>
<evidence type="ECO:0000256" key="1">
    <source>
        <dbReference type="SAM" id="MobiDB-lite"/>
    </source>
</evidence>
<comment type="caution">
    <text evidence="2">The sequence shown here is derived from an EMBL/GenBank/DDBJ whole genome shotgun (WGS) entry which is preliminary data.</text>
</comment>
<protein>
    <submittedName>
        <fullName evidence="2">Uncharacterized protein</fullName>
    </submittedName>
</protein>
<organism evidence="2 3">
    <name type="scientific">Fusarium duplospermum</name>
    <dbReference type="NCBI Taxonomy" id="1325734"/>
    <lineage>
        <taxon>Eukaryota</taxon>
        <taxon>Fungi</taxon>
        <taxon>Dikarya</taxon>
        <taxon>Ascomycota</taxon>
        <taxon>Pezizomycotina</taxon>
        <taxon>Sordariomycetes</taxon>
        <taxon>Hypocreomycetidae</taxon>
        <taxon>Hypocreales</taxon>
        <taxon>Nectriaceae</taxon>
        <taxon>Fusarium</taxon>
        <taxon>Fusarium solani species complex</taxon>
    </lineage>
</organism>
<evidence type="ECO:0000313" key="2">
    <source>
        <dbReference type="EMBL" id="RSL41834.1"/>
    </source>
</evidence>
<feature type="region of interest" description="Disordered" evidence="1">
    <location>
        <begin position="1"/>
        <end position="69"/>
    </location>
</feature>
<name>A0A428NM26_9HYPO</name>
<proteinExistence type="predicted"/>
<dbReference type="Proteomes" id="UP000288168">
    <property type="component" value="Unassembled WGS sequence"/>
</dbReference>